<dbReference type="AlphaFoldDB" id="A0A670ZCM4"/>
<dbReference type="InterPro" id="IPR024883">
    <property type="entry name" value="Neurensin"/>
</dbReference>
<organism evidence="1 2">
    <name type="scientific">Pseudonaja textilis</name>
    <name type="common">Eastern brown snake</name>
    <dbReference type="NCBI Taxonomy" id="8673"/>
    <lineage>
        <taxon>Eukaryota</taxon>
        <taxon>Metazoa</taxon>
        <taxon>Chordata</taxon>
        <taxon>Craniata</taxon>
        <taxon>Vertebrata</taxon>
        <taxon>Euteleostomi</taxon>
        <taxon>Lepidosauria</taxon>
        <taxon>Squamata</taxon>
        <taxon>Bifurcata</taxon>
        <taxon>Unidentata</taxon>
        <taxon>Episquamata</taxon>
        <taxon>Toxicofera</taxon>
        <taxon>Serpentes</taxon>
        <taxon>Colubroidea</taxon>
        <taxon>Elapidae</taxon>
        <taxon>Hydrophiinae</taxon>
        <taxon>Pseudonaja</taxon>
    </lineage>
</organism>
<proteinExistence type="predicted"/>
<dbReference type="GO" id="GO:0043025">
    <property type="term" value="C:neuronal cell body"/>
    <property type="evidence" value="ECO:0007669"/>
    <property type="project" value="TreeGrafter"/>
</dbReference>
<dbReference type="GeneTree" id="ENSGT00960000191932"/>
<accession>A0A670ZCM4</accession>
<dbReference type="PANTHER" id="PTHR14796">
    <property type="entry name" value="NEURENSIN 1-RELATED"/>
    <property type="match status" value="1"/>
</dbReference>
<evidence type="ECO:0008006" key="3">
    <source>
        <dbReference type="Google" id="ProtNLM"/>
    </source>
</evidence>
<protein>
    <recommendedName>
        <fullName evidence="3">Neurensin 2</fullName>
    </recommendedName>
</protein>
<name>A0A670ZCM4_PSETE</name>
<dbReference type="GO" id="GO:0007399">
    <property type="term" value="P:nervous system development"/>
    <property type="evidence" value="ECO:0007669"/>
    <property type="project" value="TreeGrafter"/>
</dbReference>
<sequence length="112" mass="12294">MATAGEPTCGCQRGPNMEQGKWYGVRSYLHLFYEDCTGTHSEDNFEEAATSPTKGGRSSVFWKVRTSQPGARHSCFVARSLSTYRGPSHHVQTAGGEIILLITQGLPVSRME</sequence>
<evidence type="ECO:0000313" key="1">
    <source>
        <dbReference type="Ensembl" id="ENSPTXP00000021475.1"/>
    </source>
</evidence>
<reference evidence="1" key="2">
    <citation type="submission" date="2025-09" db="UniProtKB">
        <authorList>
            <consortium name="Ensembl"/>
        </authorList>
    </citation>
    <scope>IDENTIFICATION</scope>
</reference>
<dbReference type="GO" id="GO:0043005">
    <property type="term" value="C:neuron projection"/>
    <property type="evidence" value="ECO:0007669"/>
    <property type="project" value="TreeGrafter"/>
</dbReference>
<dbReference type="Pfam" id="PF14927">
    <property type="entry name" value="Neurensin"/>
    <property type="match status" value="1"/>
</dbReference>
<keyword evidence="2" id="KW-1185">Reference proteome</keyword>
<dbReference type="PANTHER" id="PTHR14796:SF5">
    <property type="entry name" value="NEURENSIN-2"/>
    <property type="match status" value="1"/>
</dbReference>
<evidence type="ECO:0000313" key="2">
    <source>
        <dbReference type="Proteomes" id="UP000472273"/>
    </source>
</evidence>
<dbReference type="GO" id="GO:0030133">
    <property type="term" value="C:transport vesicle"/>
    <property type="evidence" value="ECO:0007669"/>
    <property type="project" value="InterPro"/>
</dbReference>
<dbReference type="Proteomes" id="UP000472273">
    <property type="component" value="Unplaced"/>
</dbReference>
<dbReference type="Ensembl" id="ENSPTXT00000022131.1">
    <property type="protein sequence ID" value="ENSPTXP00000021475.1"/>
    <property type="gene ID" value="ENSPTXG00000014854.1"/>
</dbReference>
<reference evidence="1" key="1">
    <citation type="submission" date="2025-08" db="UniProtKB">
        <authorList>
            <consortium name="Ensembl"/>
        </authorList>
    </citation>
    <scope>IDENTIFICATION</scope>
</reference>